<evidence type="ECO:0000256" key="23">
    <source>
        <dbReference type="ARBA" id="ARBA00034000"/>
    </source>
</evidence>
<dbReference type="GO" id="GO:0008360">
    <property type="term" value="P:regulation of cell shape"/>
    <property type="evidence" value="ECO:0007669"/>
    <property type="project" value="UniProtKB-KW"/>
</dbReference>
<comment type="subcellular location">
    <subcellularLocation>
        <location evidence="1">Cell inner membrane</location>
        <topology evidence="1">Single-pass type II membrane protein</topology>
    </subcellularLocation>
</comment>
<dbReference type="SUPFAM" id="SSF56601">
    <property type="entry name" value="beta-lactamase/transpeptidase-like"/>
    <property type="match status" value="1"/>
</dbReference>
<dbReference type="GO" id="GO:0008658">
    <property type="term" value="F:penicillin binding"/>
    <property type="evidence" value="ECO:0007669"/>
    <property type="project" value="InterPro"/>
</dbReference>
<dbReference type="InterPro" id="IPR001264">
    <property type="entry name" value="Glyco_trans_51"/>
</dbReference>
<proteinExistence type="inferred from homology"/>
<evidence type="ECO:0000313" key="32">
    <source>
        <dbReference type="EMBL" id="RKS91728.1"/>
    </source>
</evidence>
<dbReference type="PANTHER" id="PTHR32282">
    <property type="entry name" value="BINDING PROTEIN TRANSPEPTIDASE, PUTATIVE-RELATED"/>
    <property type="match status" value="1"/>
</dbReference>
<organism evidence="31 33">
    <name type="scientific">Sphingosinicella microcystinivorans</name>
    <dbReference type="NCBI Taxonomy" id="335406"/>
    <lineage>
        <taxon>Bacteria</taxon>
        <taxon>Pseudomonadati</taxon>
        <taxon>Pseudomonadota</taxon>
        <taxon>Alphaproteobacteria</taxon>
        <taxon>Sphingomonadales</taxon>
        <taxon>Sphingosinicellaceae</taxon>
        <taxon>Sphingosinicella</taxon>
    </lineage>
</organism>
<dbReference type="GO" id="GO:0009002">
    <property type="term" value="F:serine-type D-Ala-D-Ala carboxypeptidase activity"/>
    <property type="evidence" value="ECO:0007669"/>
    <property type="project" value="UniProtKB-EC"/>
</dbReference>
<dbReference type="KEGG" id="smic:SmB9_23680"/>
<dbReference type="SUPFAM" id="SSF53955">
    <property type="entry name" value="Lysozyme-like"/>
    <property type="match status" value="1"/>
</dbReference>
<evidence type="ECO:0000313" key="34">
    <source>
        <dbReference type="Proteomes" id="UP000276029"/>
    </source>
</evidence>
<dbReference type="GO" id="GO:0005886">
    <property type="term" value="C:plasma membrane"/>
    <property type="evidence" value="ECO:0007669"/>
    <property type="project" value="UniProtKB-SubCell"/>
</dbReference>
<dbReference type="EMBL" id="RBWX01000007">
    <property type="protein sequence ID" value="RKS91728.1"/>
    <property type="molecule type" value="Genomic_DNA"/>
</dbReference>
<dbReference type="GO" id="GO:0009252">
    <property type="term" value="P:peptidoglycan biosynthetic process"/>
    <property type="evidence" value="ECO:0007669"/>
    <property type="project" value="UniProtKB-KW"/>
</dbReference>
<comment type="similarity">
    <text evidence="3">In the C-terminal section; belongs to the transpeptidase family.</text>
</comment>
<accession>A0AAD1D708</accession>
<evidence type="ECO:0000256" key="10">
    <source>
        <dbReference type="ARBA" id="ARBA00022670"/>
    </source>
</evidence>
<keyword evidence="7" id="KW-1003">Cell membrane</keyword>
<reference evidence="31 33" key="1">
    <citation type="submission" date="2018-06" db="EMBL/GenBank/DDBJ databases">
        <title>Complete Genome Sequence of the Microcystin-Degrading Bacterium Sphingosinicella microcystinivorans Strain B-9.</title>
        <authorList>
            <person name="Jin H."/>
            <person name="Nishizawa T."/>
            <person name="Guo Y."/>
            <person name="Nishizawa A."/>
            <person name="Park H."/>
            <person name="Kato H."/>
            <person name="Tsuji K."/>
            <person name="Harada K."/>
        </authorList>
    </citation>
    <scope>NUCLEOTIDE SEQUENCE [LARGE SCALE GENOMIC DNA]</scope>
    <source>
        <strain evidence="31 33">B9</strain>
    </source>
</reference>
<dbReference type="GO" id="GO:0030288">
    <property type="term" value="C:outer membrane-bounded periplasmic space"/>
    <property type="evidence" value="ECO:0007669"/>
    <property type="project" value="TreeGrafter"/>
</dbReference>
<dbReference type="GO" id="GO:0006508">
    <property type="term" value="P:proteolysis"/>
    <property type="evidence" value="ECO:0007669"/>
    <property type="project" value="UniProtKB-KW"/>
</dbReference>
<dbReference type="Proteomes" id="UP000275727">
    <property type="component" value="Chromosome"/>
</dbReference>
<dbReference type="FunFam" id="1.10.3810.10:FF:000003">
    <property type="entry name" value="Penicillin-binding protein 1a"/>
    <property type="match status" value="1"/>
</dbReference>
<dbReference type="EC" id="3.4.16.4" evidence="5"/>
<evidence type="ECO:0000256" key="7">
    <source>
        <dbReference type="ARBA" id="ARBA00022475"/>
    </source>
</evidence>
<keyword evidence="17" id="KW-0573">Peptidoglycan synthesis</keyword>
<sequence length="821" mass="89960">MARLAQILGDLKSRFRALPGWARALSYVVGGGVLFGVLVVFVAWLVFARGLPDAAQLAEYEPPLPSHVRAADGTPFTSFARERRIFLDYEQTPKQLVGAFVSAEDKTFFTHPGFDLPGIFQAAITNLKAMGTGKRPVGASTITQQVAKNLLLTNEVSYVRKVKEIFLARRIEQALTKPDIIELYLNQIFLGRSAYGVQAASFAYFNKPVDELTLAQTAFLAVLPKAPANYNPSNEKGRARAFARRNWVLGQMAENGYVTAAEARAAAAEPIVVVNRAEIPRDRTGEYFMEDIRRELVEKYGEEGEHGIYTGGLWIRSTIDPEMQRAAEMALRDGLVKYDRPRGWRGATDKIELGEGWPQRLRAVNLPVGYDDWRAAVVLEKAGGVISLGFEDGTNGRMSAQNASLPVRGVGVPAFQRLAPGDVIPVKRISGSDYTLRQIPDIGGGMVVMEVSTGRVLAMVGGFDARRSQYNRATQAMRQPGSAIKPFVYAAALENGYTPASVVVDAPYCVFQTRSLGTKCFRNFSGGYAGPQTMRWGLEQSRNLMTVRLAYNTGMDKVVETIDQMGIAKLAPVLSMSLGAGETTVMKLTNAYAMLANGGKRQSPVLYDLIQDRHGRTIYRADARDCAGCNTPDWDGDAMPRPADARPQAIDGKTAYQVVHMLEGVVQRGTAVVLRDLNRPMFGKTGTTNGPTNVWFVGGTPDVVAGLYIGFDEPKNMGGYAQGGTLAAPVFKQFAIAALKDMPKRPFEIAPGVRMVRIDRRSGKRVYGGWQVDTDPRAAVIWEAFKPESEPRRLAAAYDPFEKREVVRSDSDFLQSTGGIY</sequence>
<keyword evidence="21" id="KW-0511">Multifunctional enzyme</keyword>
<evidence type="ECO:0000256" key="2">
    <source>
        <dbReference type="ARBA" id="ARBA00004752"/>
    </source>
</evidence>
<comment type="similarity">
    <text evidence="4">In the N-terminal section; belongs to the glycosyltransferase 51 family.</text>
</comment>
<keyword evidence="22" id="KW-0961">Cell wall biogenesis/degradation</keyword>
<evidence type="ECO:0000256" key="16">
    <source>
        <dbReference type="ARBA" id="ARBA00022968"/>
    </source>
</evidence>
<dbReference type="GO" id="GO:0008955">
    <property type="term" value="F:peptidoglycan glycosyltransferase activity"/>
    <property type="evidence" value="ECO:0007669"/>
    <property type="project" value="UniProtKB-EC"/>
</dbReference>
<evidence type="ECO:0000256" key="1">
    <source>
        <dbReference type="ARBA" id="ARBA00004249"/>
    </source>
</evidence>
<name>A0AAD1D708_SPHMI</name>
<evidence type="ECO:0000256" key="3">
    <source>
        <dbReference type="ARBA" id="ARBA00007090"/>
    </source>
</evidence>
<keyword evidence="9" id="KW-0121">Carboxypeptidase</keyword>
<dbReference type="Gene3D" id="1.10.3810.10">
    <property type="entry name" value="Biosynthetic peptidoglycan transglycosylase-like"/>
    <property type="match status" value="1"/>
</dbReference>
<evidence type="ECO:0000256" key="4">
    <source>
        <dbReference type="ARBA" id="ARBA00007739"/>
    </source>
</evidence>
<gene>
    <name evidence="32" type="ORF">DFR51_1295</name>
    <name evidence="31" type="ORF">SmB9_23680</name>
</gene>
<evidence type="ECO:0000256" key="20">
    <source>
        <dbReference type="ARBA" id="ARBA00023251"/>
    </source>
</evidence>
<keyword evidence="11" id="KW-0328">Glycosyltransferase</keyword>
<dbReference type="InterPro" id="IPR012338">
    <property type="entry name" value="Beta-lactam/transpept-like"/>
</dbReference>
<evidence type="ECO:0000256" key="22">
    <source>
        <dbReference type="ARBA" id="ARBA00023316"/>
    </source>
</evidence>
<feature type="domain" description="Penicillin-binding protein OB-like" evidence="30">
    <location>
        <begin position="344"/>
        <end position="442"/>
    </location>
</feature>
<keyword evidence="10" id="KW-0645">Protease</keyword>
<evidence type="ECO:0000259" key="29">
    <source>
        <dbReference type="Pfam" id="PF00912"/>
    </source>
</evidence>
<evidence type="ECO:0000313" key="31">
    <source>
        <dbReference type="EMBL" id="BBE34710.1"/>
    </source>
</evidence>
<keyword evidence="34" id="KW-1185">Reference proteome</keyword>
<evidence type="ECO:0000259" key="28">
    <source>
        <dbReference type="Pfam" id="PF00905"/>
    </source>
</evidence>
<dbReference type="Pfam" id="PF00905">
    <property type="entry name" value="Transpeptidase"/>
    <property type="match status" value="1"/>
</dbReference>
<evidence type="ECO:0000256" key="21">
    <source>
        <dbReference type="ARBA" id="ARBA00023268"/>
    </source>
</evidence>
<dbReference type="InterPro" id="IPR031376">
    <property type="entry name" value="PCB_OB"/>
</dbReference>
<evidence type="ECO:0000256" key="9">
    <source>
        <dbReference type="ARBA" id="ARBA00022645"/>
    </source>
</evidence>
<comment type="pathway">
    <text evidence="2">Cell wall biogenesis; peptidoglycan biosynthesis.</text>
</comment>
<dbReference type="EC" id="2.4.99.28" evidence="24"/>
<evidence type="ECO:0000259" key="30">
    <source>
        <dbReference type="Pfam" id="PF17092"/>
    </source>
</evidence>
<dbReference type="Proteomes" id="UP000276029">
    <property type="component" value="Unassembled WGS sequence"/>
</dbReference>
<keyword evidence="16" id="KW-0735">Signal-anchor</keyword>
<evidence type="ECO:0000256" key="14">
    <source>
        <dbReference type="ARBA" id="ARBA00022801"/>
    </source>
</evidence>
<evidence type="ECO:0000256" key="11">
    <source>
        <dbReference type="ARBA" id="ARBA00022676"/>
    </source>
</evidence>
<evidence type="ECO:0000256" key="8">
    <source>
        <dbReference type="ARBA" id="ARBA00022519"/>
    </source>
</evidence>
<evidence type="ECO:0000256" key="15">
    <source>
        <dbReference type="ARBA" id="ARBA00022960"/>
    </source>
</evidence>
<comment type="catalytic activity">
    <reaction evidence="23">
        <text>Preferential cleavage: (Ac)2-L-Lys-D-Ala-|-D-Ala. Also transpeptidation of peptidyl-alanyl moieties that are N-acyl substituents of D-alanine.</text>
        <dbReference type="EC" id="3.4.16.4"/>
    </reaction>
</comment>
<feature type="transmembrane region" description="Helical" evidence="27">
    <location>
        <begin position="21"/>
        <end position="47"/>
    </location>
</feature>
<comment type="pathway">
    <text evidence="26">Glycan biosynthesis.</text>
</comment>
<dbReference type="InterPro" id="IPR001460">
    <property type="entry name" value="PCN-bd_Tpept"/>
</dbReference>
<evidence type="ECO:0000256" key="5">
    <source>
        <dbReference type="ARBA" id="ARBA00012448"/>
    </source>
</evidence>
<dbReference type="PANTHER" id="PTHR32282:SF27">
    <property type="entry name" value="PENICILLIN-BINDING PROTEIN 1A"/>
    <property type="match status" value="1"/>
</dbReference>
<evidence type="ECO:0000256" key="27">
    <source>
        <dbReference type="SAM" id="Phobius"/>
    </source>
</evidence>
<evidence type="ECO:0000256" key="18">
    <source>
        <dbReference type="ARBA" id="ARBA00022989"/>
    </source>
</evidence>
<feature type="domain" description="Glycosyl transferase family 51" evidence="29">
    <location>
        <begin position="73"/>
        <end position="252"/>
    </location>
</feature>
<feature type="domain" description="Penicillin-binding protein transpeptidase" evidence="28">
    <location>
        <begin position="444"/>
        <end position="733"/>
    </location>
</feature>
<keyword evidence="18 27" id="KW-1133">Transmembrane helix</keyword>
<dbReference type="GO" id="GO:0046677">
    <property type="term" value="P:response to antibiotic"/>
    <property type="evidence" value="ECO:0007669"/>
    <property type="project" value="UniProtKB-KW"/>
</dbReference>
<evidence type="ECO:0000256" key="17">
    <source>
        <dbReference type="ARBA" id="ARBA00022984"/>
    </source>
</evidence>
<dbReference type="GO" id="GO:0071555">
    <property type="term" value="P:cell wall organization"/>
    <property type="evidence" value="ECO:0007669"/>
    <property type="project" value="UniProtKB-KW"/>
</dbReference>
<keyword evidence="15" id="KW-0133">Cell shape</keyword>
<dbReference type="InterPro" id="IPR050396">
    <property type="entry name" value="Glycosyltr_51/Transpeptidase"/>
</dbReference>
<keyword evidence="12" id="KW-0808">Transferase</keyword>
<evidence type="ECO:0000313" key="33">
    <source>
        <dbReference type="Proteomes" id="UP000275727"/>
    </source>
</evidence>
<comment type="catalytic activity">
    <reaction evidence="25">
        <text>[GlcNAc-(1-&gt;4)-Mur2Ac(oyl-L-Ala-gamma-D-Glu-L-Lys-D-Ala-D-Ala)](n)-di-trans,octa-cis-undecaprenyl diphosphate + beta-D-GlcNAc-(1-&gt;4)-Mur2Ac(oyl-L-Ala-gamma-D-Glu-L-Lys-D-Ala-D-Ala)-di-trans,octa-cis-undecaprenyl diphosphate = [GlcNAc-(1-&gt;4)-Mur2Ac(oyl-L-Ala-gamma-D-Glu-L-Lys-D-Ala-D-Ala)](n+1)-di-trans,octa-cis-undecaprenyl diphosphate + di-trans,octa-cis-undecaprenyl diphosphate + H(+)</text>
        <dbReference type="Rhea" id="RHEA:23708"/>
        <dbReference type="Rhea" id="RHEA-COMP:9602"/>
        <dbReference type="Rhea" id="RHEA-COMP:9603"/>
        <dbReference type="ChEBI" id="CHEBI:15378"/>
        <dbReference type="ChEBI" id="CHEBI:58405"/>
        <dbReference type="ChEBI" id="CHEBI:60033"/>
        <dbReference type="ChEBI" id="CHEBI:78435"/>
        <dbReference type="EC" id="2.4.99.28"/>
    </reaction>
</comment>
<keyword evidence="19 27" id="KW-0472">Membrane</keyword>
<evidence type="ECO:0000256" key="6">
    <source>
        <dbReference type="ARBA" id="ARBA00018638"/>
    </source>
</evidence>
<dbReference type="Pfam" id="PF17092">
    <property type="entry name" value="PCB_OB"/>
    <property type="match status" value="1"/>
</dbReference>
<protein>
    <recommendedName>
        <fullName evidence="6">Penicillin-binding protein 1A</fullName>
        <ecNumber evidence="24">2.4.99.28</ecNumber>
        <ecNumber evidence="5">3.4.16.4</ecNumber>
    </recommendedName>
</protein>
<evidence type="ECO:0000256" key="25">
    <source>
        <dbReference type="ARBA" id="ARBA00049902"/>
    </source>
</evidence>
<dbReference type="AlphaFoldDB" id="A0AAD1D708"/>
<dbReference type="InterPro" id="IPR023346">
    <property type="entry name" value="Lysozyme-like_dom_sf"/>
</dbReference>
<dbReference type="NCBIfam" id="TIGR02074">
    <property type="entry name" value="PBP_1a_fam"/>
    <property type="match status" value="1"/>
</dbReference>
<dbReference type="InterPro" id="IPR036950">
    <property type="entry name" value="PBP_transglycosylase"/>
</dbReference>
<evidence type="ECO:0000256" key="24">
    <source>
        <dbReference type="ARBA" id="ARBA00044770"/>
    </source>
</evidence>
<dbReference type="EMBL" id="AP018711">
    <property type="protein sequence ID" value="BBE34710.1"/>
    <property type="molecule type" value="Genomic_DNA"/>
</dbReference>
<evidence type="ECO:0000256" key="13">
    <source>
        <dbReference type="ARBA" id="ARBA00022692"/>
    </source>
</evidence>
<keyword evidence="13 27" id="KW-0812">Transmembrane</keyword>
<evidence type="ECO:0000256" key="26">
    <source>
        <dbReference type="ARBA" id="ARBA00060592"/>
    </source>
</evidence>
<evidence type="ECO:0000256" key="19">
    <source>
        <dbReference type="ARBA" id="ARBA00023136"/>
    </source>
</evidence>
<dbReference type="Gene3D" id="3.40.710.10">
    <property type="entry name" value="DD-peptidase/beta-lactamase superfamily"/>
    <property type="match status" value="2"/>
</dbReference>
<reference evidence="32 34" key="2">
    <citation type="submission" date="2018-10" db="EMBL/GenBank/DDBJ databases">
        <title>Genomic Encyclopedia of Type Strains, Phase IV (KMG-IV): sequencing the most valuable type-strain genomes for metagenomic binning, comparative biology and taxonomic classification.</title>
        <authorList>
            <person name="Goeker M."/>
        </authorList>
    </citation>
    <scope>NUCLEOTIDE SEQUENCE [LARGE SCALE GENOMIC DNA]</scope>
    <source>
        <strain evidence="32 34">DSM 19791</strain>
    </source>
</reference>
<evidence type="ECO:0000256" key="12">
    <source>
        <dbReference type="ARBA" id="ARBA00022679"/>
    </source>
</evidence>
<dbReference type="RefSeq" id="WP_121048152.1">
    <property type="nucleotide sequence ID" value="NZ_AP018711.1"/>
</dbReference>
<keyword evidence="14" id="KW-0378">Hydrolase</keyword>
<dbReference type="Pfam" id="PF00912">
    <property type="entry name" value="Transgly"/>
    <property type="match status" value="1"/>
</dbReference>
<keyword evidence="20" id="KW-0046">Antibiotic resistance</keyword>
<keyword evidence="8" id="KW-0997">Cell inner membrane</keyword>